<dbReference type="PANTHER" id="PTHR30002">
    <property type="entry name" value="EPOXYQUEUOSINE REDUCTASE"/>
    <property type="match status" value="1"/>
</dbReference>
<dbReference type="InterPro" id="IPR011989">
    <property type="entry name" value="ARM-like"/>
</dbReference>
<dbReference type="Gene3D" id="3.30.70.20">
    <property type="match status" value="1"/>
</dbReference>
<gene>
    <name evidence="10" type="primary">queG_2</name>
    <name evidence="10" type="ORF">OJF2_66180</name>
</gene>
<keyword evidence="11" id="KW-1185">Reference proteome</keyword>
<protein>
    <submittedName>
        <fullName evidence="10">Epoxyqueuosine reductase</fullName>
        <ecNumber evidence="10">1.1.-.-</ecNumber>
    </submittedName>
</protein>
<organism evidence="10 11">
    <name type="scientific">Aquisphaera giovannonii</name>
    <dbReference type="NCBI Taxonomy" id="406548"/>
    <lineage>
        <taxon>Bacteria</taxon>
        <taxon>Pseudomonadati</taxon>
        <taxon>Planctomycetota</taxon>
        <taxon>Planctomycetia</taxon>
        <taxon>Isosphaerales</taxon>
        <taxon>Isosphaeraceae</taxon>
        <taxon>Aquisphaera</taxon>
    </lineage>
</organism>
<feature type="domain" description="4Fe-4S ferredoxin-type" evidence="9">
    <location>
        <begin position="182"/>
        <end position="211"/>
    </location>
</feature>
<keyword evidence="6 10" id="KW-0560">Oxidoreductase</keyword>
<evidence type="ECO:0000313" key="11">
    <source>
        <dbReference type="Proteomes" id="UP000324233"/>
    </source>
</evidence>
<dbReference type="SUPFAM" id="SSF48371">
    <property type="entry name" value="ARM repeat"/>
    <property type="match status" value="1"/>
</dbReference>
<evidence type="ECO:0000259" key="9">
    <source>
        <dbReference type="PROSITE" id="PS51379"/>
    </source>
</evidence>
<evidence type="ECO:0000256" key="8">
    <source>
        <dbReference type="ARBA" id="ARBA00023014"/>
    </source>
</evidence>
<evidence type="ECO:0000256" key="6">
    <source>
        <dbReference type="ARBA" id="ARBA00023002"/>
    </source>
</evidence>
<name>A0A5B9WBS0_9BACT</name>
<keyword evidence="8" id="KW-0411">Iron-sulfur</keyword>
<dbReference type="OrthoDB" id="9784571at2"/>
<dbReference type="InterPro" id="IPR017896">
    <property type="entry name" value="4Fe4S_Fe-S-bd"/>
</dbReference>
<keyword evidence="3" id="KW-0819">tRNA processing</keyword>
<dbReference type="GO" id="GO:0051539">
    <property type="term" value="F:4 iron, 4 sulfur cluster binding"/>
    <property type="evidence" value="ECO:0007669"/>
    <property type="project" value="UniProtKB-KW"/>
</dbReference>
<dbReference type="Pfam" id="PF13646">
    <property type="entry name" value="HEAT_2"/>
    <property type="match status" value="1"/>
</dbReference>
<dbReference type="Gene3D" id="1.25.10.10">
    <property type="entry name" value="Leucine-rich Repeat Variant"/>
    <property type="match status" value="1"/>
</dbReference>
<reference evidence="10 11" key="1">
    <citation type="submission" date="2019-08" db="EMBL/GenBank/DDBJ databases">
        <title>Deep-cultivation of Planctomycetes and their phenomic and genomic characterization uncovers novel biology.</title>
        <authorList>
            <person name="Wiegand S."/>
            <person name="Jogler M."/>
            <person name="Boedeker C."/>
            <person name="Pinto D."/>
            <person name="Vollmers J."/>
            <person name="Rivas-Marin E."/>
            <person name="Kohn T."/>
            <person name="Peeters S.H."/>
            <person name="Heuer A."/>
            <person name="Rast P."/>
            <person name="Oberbeckmann S."/>
            <person name="Bunk B."/>
            <person name="Jeske O."/>
            <person name="Meyerdierks A."/>
            <person name="Storesund J.E."/>
            <person name="Kallscheuer N."/>
            <person name="Luecker S."/>
            <person name="Lage O.M."/>
            <person name="Pohl T."/>
            <person name="Merkel B.J."/>
            <person name="Hornburger P."/>
            <person name="Mueller R.-W."/>
            <person name="Bruemmer F."/>
            <person name="Labrenz M."/>
            <person name="Spormann A.M."/>
            <person name="Op den Camp H."/>
            <person name="Overmann J."/>
            <person name="Amann R."/>
            <person name="Jetten M.S.M."/>
            <person name="Mascher T."/>
            <person name="Medema M.H."/>
            <person name="Devos D.P."/>
            <person name="Kaster A.-K."/>
            <person name="Ovreas L."/>
            <person name="Rohde M."/>
            <person name="Galperin M.Y."/>
            <person name="Jogler C."/>
        </authorList>
    </citation>
    <scope>NUCLEOTIDE SEQUENCE [LARGE SCALE GENOMIC DNA]</scope>
    <source>
        <strain evidence="10 11">OJF2</strain>
    </source>
</reference>
<dbReference type="InterPro" id="IPR017900">
    <property type="entry name" value="4Fe4S_Fe_S_CS"/>
</dbReference>
<dbReference type="Pfam" id="PF08331">
    <property type="entry name" value="QueG_DUF1730"/>
    <property type="match status" value="1"/>
</dbReference>
<evidence type="ECO:0000256" key="5">
    <source>
        <dbReference type="ARBA" id="ARBA00022785"/>
    </source>
</evidence>
<dbReference type="PANTHER" id="PTHR30002:SF4">
    <property type="entry name" value="EPOXYQUEUOSINE REDUCTASE"/>
    <property type="match status" value="1"/>
</dbReference>
<dbReference type="AlphaFoldDB" id="A0A5B9WBS0"/>
<dbReference type="EC" id="1.1.-.-" evidence="10"/>
<dbReference type="GO" id="GO:0046872">
    <property type="term" value="F:metal ion binding"/>
    <property type="evidence" value="ECO:0007669"/>
    <property type="project" value="UniProtKB-KW"/>
</dbReference>
<accession>A0A5B9WBS0</accession>
<proteinExistence type="predicted"/>
<evidence type="ECO:0000256" key="7">
    <source>
        <dbReference type="ARBA" id="ARBA00023004"/>
    </source>
</evidence>
<evidence type="ECO:0000256" key="3">
    <source>
        <dbReference type="ARBA" id="ARBA00022694"/>
    </source>
</evidence>
<dbReference type="GO" id="GO:0008616">
    <property type="term" value="P:tRNA queuosine(34) biosynthetic process"/>
    <property type="evidence" value="ECO:0007669"/>
    <property type="project" value="UniProtKB-KW"/>
</dbReference>
<dbReference type="EMBL" id="CP042997">
    <property type="protein sequence ID" value="QEH38022.1"/>
    <property type="molecule type" value="Genomic_DNA"/>
</dbReference>
<dbReference type="KEGG" id="agv:OJF2_66180"/>
<dbReference type="PROSITE" id="PS51379">
    <property type="entry name" value="4FE4S_FER_2"/>
    <property type="match status" value="1"/>
</dbReference>
<sequence length="397" mass="42833">MTPSELSQALKAEALRLGFDGVGIAPAVSPPGYEHYLDWLRAERHAGMRYMERQAEARRHPGSVLDGVRSVVMLSAVYGRPGRGGEAAPSDDPARGKIARYALGEDYHRVLWIKLDALLGWLEGVHPGVRGRGVVDTAPLLERDYARLAGLGWVGKNTMLIDRRLGSFTFLGALLVDVELAPDEPHARGHCGTCTRCLDACPTDAFAGPYQLDASRCISYWTIEHRGPVPGPIAERLDGWVFGCDVCQDVCPWNRKAPGTRMPELDGTAEVADGPRPDLLAWLDRDEDAWSEALRGTALKRAKRAGLVRNAALVLGTRRVAEAVPSLGRRLADEAEEPAARAAAAWALGSIGGDRARDALMRGRHASPDSVREAVVAAEAAIDLRDAATEGRPARPA</sequence>
<keyword evidence="7" id="KW-0408">Iron</keyword>
<dbReference type="SUPFAM" id="SSF46548">
    <property type="entry name" value="alpha-helical ferredoxin"/>
    <property type="match status" value="1"/>
</dbReference>
<dbReference type="GO" id="GO:0052693">
    <property type="term" value="F:epoxyqueuosine reductase activity"/>
    <property type="evidence" value="ECO:0007669"/>
    <property type="project" value="TreeGrafter"/>
</dbReference>
<dbReference type="RefSeq" id="WP_148597508.1">
    <property type="nucleotide sequence ID" value="NZ_CP042997.1"/>
</dbReference>
<keyword evidence="1" id="KW-0004">4Fe-4S</keyword>
<dbReference type="Proteomes" id="UP000324233">
    <property type="component" value="Chromosome"/>
</dbReference>
<evidence type="ECO:0000313" key="10">
    <source>
        <dbReference type="EMBL" id="QEH38022.1"/>
    </source>
</evidence>
<dbReference type="NCBIfam" id="TIGR00276">
    <property type="entry name" value="tRNA epoxyqueuosine(34) reductase QueG"/>
    <property type="match status" value="1"/>
</dbReference>
<dbReference type="PROSITE" id="PS00198">
    <property type="entry name" value="4FE4S_FER_1"/>
    <property type="match status" value="1"/>
</dbReference>
<evidence type="ECO:0000256" key="2">
    <source>
        <dbReference type="ARBA" id="ARBA00022490"/>
    </source>
</evidence>
<evidence type="ECO:0000256" key="1">
    <source>
        <dbReference type="ARBA" id="ARBA00022485"/>
    </source>
</evidence>
<evidence type="ECO:0000256" key="4">
    <source>
        <dbReference type="ARBA" id="ARBA00022723"/>
    </source>
</evidence>
<keyword evidence="2" id="KW-0963">Cytoplasm</keyword>
<dbReference type="InterPro" id="IPR004453">
    <property type="entry name" value="QueG"/>
</dbReference>
<keyword evidence="5" id="KW-0671">Queuosine biosynthesis</keyword>
<dbReference type="InterPro" id="IPR013542">
    <property type="entry name" value="QueG_DUF1730"/>
</dbReference>
<dbReference type="InterPro" id="IPR016024">
    <property type="entry name" value="ARM-type_fold"/>
</dbReference>
<keyword evidence="4" id="KW-0479">Metal-binding</keyword>
<dbReference type="Pfam" id="PF13484">
    <property type="entry name" value="Fer4_16"/>
    <property type="match status" value="1"/>
</dbReference>